<organism evidence="1">
    <name type="scientific">Magallana gigas</name>
    <name type="common">Pacific oyster</name>
    <name type="synonym">Crassostrea gigas</name>
    <dbReference type="NCBI Taxonomy" id="29159"/>
    <lineage>
        <taxon>Eukaryota</taxon>
        <taxon>Metazoa</taxon>
        <taxon>Spiralia</taxon>
        <taxon>Lophotrochozoa</taxon>
        <taxon>Mollusca</taxon>
        <taxon>Bivalvia</taxon>
        <taxon>Autobranchia</taxon>
        <taxon>Pteriomorphia</taxon>
        <taxon>Ostreida</taxon>
        <taxon>Ostreoidea</taxon>
        <taxon>Ostreidae</taxon>
        <taxon>Magallana</taxon>
    </lineage>
</organism>
<dbReference type="Gene3D" id="2.120.10.30">
    <property type="entry name" value="TolB, C-terminal domain"/>
    <property type="match status" value="2"/>
</dbReference>
<proteinExistence type="predicted"/>
<dbReference type="PANTHER" id="PTHR24104">
    <property type="entry name" value="E3 UBIQUITIN-PROTEIN LIGASE NHLRC1-RELATED"/>
    <property type="match status" value="1"/>
</dbReference>
<accession>K1QFV2</accession>
<gene>
    <name evidence="1" type="ORF">CGI_10003418</name>
</gene>
<dbReference type="PANTHER" id="PTHR24104:SF57">
    <property type="entry name" value="BEE-MILK PROTEIN"/>
    <property type="match status" value="1"/>
</dbReference>
<reference evidence="1" key="1">
    <citation type="journal article" date="2012" name="Nature">
        <title>The oyster genome reveals stress adaptation and complexity of shell formation.</title>
        <authorList>
            <person name="Zhang G."/>
            <person name="Fang X."/>
            <person name="Guo X."/>
            <person name="Li L."/>
            <person name="Luo R."/>
            <person name="Xu F."/>
            <person name="Yang P."/>
            <person name="Zhang L."/>
            <person name="Wang X."/>
            <person name="Qi H."/>
            <person name="Xiong Z."/>
            <person name="Que H."/>
            <person name="Xie Y."/>
            <person name="Holland P.W."/>
            <person name="Paps J."/>
            <person name="Zhu Y."/>
            <person name="Wu F."/>
            <person name="Chen Y."/>
            <person name="Wang J."/>
            <person name="Peng C."/>
            <person name="Meng J."/>
            <person name="Yang L."/>
            <person name="Liu J."/>
            <person name="Wen B."/>
            <person name="Zhang N."/>
            <person name="Huang Z."/>
            <person name="Zhu Q."/>
            <person name="Feng Y."/>
            <person name="Mount A."/>
            <person name="Hedgecock D."/>
            <person name="Xu Z."/>
            <person name="Liu Y."/>
            <person name="Domazet-Loso T."/>
            <person name="Du Y."/>
            <person name="Sun X."/>
            <person name="Zhang S."/>
            <person name="Liu B."/>
            <person name="Cheng P."/>
            <person name="Jiang X."/>
            <person name="Li J."/>
            <person name="Fan D."/>
            <person name="Wang W."/>
            <person name="Fu W."/>
            <person name="Wang T."/>
            <person name="Wang B."/>
            <person name="Zhang J."/>
            <person name="Peng Z."/>
            <person name="Li Y."/>
            <person name="Li N."/>
            <person name="Wang J."/>
            <person name="Chen M."/>
            <person name="He Y."/>
            <person name="Tan F."/>
            <person name="Song X."/>
            <person name="Zheng Q."/>
            <person name="Huang R."/>
            <person name="Yang H."/>
            <person name="Du X."/>
            <person name="Chen L."/>
            <person name="Yang M."/>
            <person name="Gaffney P.M."/>
            <person name="Wang S."/>
            <person name="Luo L."/>
            <person name="She Z."/>
            <person name="Ming Y."/>
            <person name="Huang W."/>
            <person name="Zhang S."/>
            <person name="Huang B."/>
            <person name="Zhang Y."/>
            <person name="Qu T."/>
            <person name="Ni P."/>
            <person name="Miao G."/>
            <person name="Wang J."/>
            <person name="Wang Q."/>
            <person name="Steinberg C.E."/>
            <person name="Wang H."/>
            <person name="Li N."/>
            <person name="Qian L."/>
            <person name="Zhang G."/>
            <person name="Li Y."/>
            <person name="Yang H."/>
            <person name="Liu X."/>
            <person name="Wang J."/>
            <person name="Yin Y."/>
            <person name="Wang J."/>
        </authorList>
    </citation>
    <scope>NUCLEOTIDE SEQUENCE [LARGE SCALE GENOMIC DNA]</scope>
    <source>
        <strain evidence="1">05x7-T-G4-1.051#20</strain>
    </source>
</reference>
<dbReference type="GO" id="GO:0000209">
    <property type="term" value="P:protein polyubiquitination"/>
    <property type="evidence" value="ECO:0007669"/>
    <property type="project" value="TreeGrafter"/>
</dbReference>
<dbReference type="InterPro" id="IPR050952">
    <property type="entry name" value="TRIM-NHL_E3_ligases"/>
</dbReference>
<protein>
    <submittedName>
        <fullName evidence="1">Tripartite motif-containing protein 2</fullName>
    </submittedName>
</protein>
<dbReference type="EMBL" id="JH817230">
    <property type="protein sequence ID" value="EKC27730.1"/>
    <property type="molecule type" value="Genomic_DNA"/>
</dbReference>
<dbReference type="InParanoid" id="K1QFV2"/>
<dbReference type="GO" id="GO:0061630">
    <property type="term" value="F:ubiquitin protein ligase activity"/>
    <property type="evidence" value="ECO:0007669"/>
    <property type="project" value="TreeGrafter"/>
</dbReference>
<dbReference type="InterPro" id="IPR011042">
    <property type="entry name" value="6-blade_b-propeller_TolB-like"/>
</dbReference>
<dbReference type="AlphaFoldDB" id="K1QFV2"/>
<dbReference type="HOGENOM" id="CLU_007742_5_0_1"/>
<evidence type="ECO:0000313" key="1">
    <source>
        <dbReference type="EMBL" id="EKC27730.1"/>
    </source>
</evidence>
<dbReference type="SUPFAM" id="SSF101898">
    <property type="entry name" value="NHL repeat"/>
    <property type="match status" value="1"/>
</dbReference>
<sequence length="373" mass="42448">MDTKHLAVLNKQEDEIGRTISEIIQCIVDLKKLLDSNDASLVSNYKPRNAEFRRLPSKLTVSLPNVTLQSINKEQFYQQLGVLSQSSIKTDEHYYTINSSLDRPLIDVPQIITEINTEYTRLHSVSCVNDENIWTCSMFYDKMRLYNVQGDLVKSVQTKSRKGPWDIAVTRSGELVYTDYHDRTVNIEKNTEIQTVIRLQGWCPDAVCSTFFDDLLVVMDSDDAKQTKVVRYSGSIEKQSIQFDDKGQPLYSSGGTKYISENRNLDICVSDCDGGAIVVVNLAGKLRFTYTGSPSPIKESFSPCGITTDSQGQILTVDIDNYRIHIMDQDGQFLQYIDNCQLQKPWGLCVDIRDNLFVTEFITGKVKKIQYYI</sequence>
<dbReference type="GO" id="GO:0043161">
    <property type="term" value="P:proteasome-mediated ubiquitin-dependent protein catabolic process"/>
    <property type="evidence" value="ECO:0007669"/>
    <property type="project" value="TreeGrafter"/>
</dbReference>
<name>K1QFV2_MAGGI</name>